<dbReference type="GO" id="GO:0005634">
    <property type="term" value="C:nucleus"/>
    <property type="evidence" value="ECO:0007669"/>
    <property type="project" value="UniProtKB-SubCell"/>
</dbReference>
<evidence type="ECO:0000313" key="11">
    <source>
        <dbReference type="Proteomes" id="UP001417504"/>
    </source>
</evidence>
<feature type="domain" description="AP2/ERF" evidence="9">
    <location>
        <begin position="18"/>
        <end position="75"/>
    </location>
</feature>
<dbReference type="AlphaFoldDB" id="A0AAP0EZ73"/>
<dbReference type="PROSITE" id="PS51032">
    <property type="entry name" value="AP2_ERF"/>
    <property type="match status" value="1"/>
</dbReference>
<dbReference type="GO" id="GO:0003677">
    <property type="term" value="F:DNA binding"/>
    <property type="evidence" value="ECO:0007669"/>
    <property type="project" value="UniProtKB-KW"/>
</dbReference>
<protein>
    <recommendedName>
        <fullName evidence="9">AP2/ERF domain-containing protein</fullName>
    </recommendedName>
</protein>
<evidence type="ECO:0000256" key="6">
    <source>
        <dbReference type="ARBA" id="ARBA00023242"/>
    </source>
</evidence>
<dbReference type="Proteomes" id="UP001417504">
    <property type="component" value="Unassembled WGS sequence"/>
</dbReference>
<dbReference type="PANTHER" id="PTHR31985:SF273">
    <property type="entry name" value="ETHYLENE-RESPONSIVE TRANSCRIPTION FACTOR ERF017"/>
    <property type="match status" value="1"/>
</dbReference>
<sequence length="211" mass="23020">MVKPIKEESISGREESSKYRGVRKRKWGKWVSEVRLPNSRERIWLGSYDTPEKAARAFDAAQYCLRGRSAKFNFPDNPPEIPDGQSMAPPQIQVAASRFANEDTVSLLNCLSSPSPYSGSSSSVSMSLSPYSETETVSEATRTNDAPTMDWAFLDSVGGSADLSQLSGINGLYDEFGLGFSVPTLIGLDHEENNGSNFGGGGGDQLFLWNF</sequence>
<dbReference type="InterPro" id="IPR001471">
    <property type="entry name" value="AP2/ERF_dom"/>
</dbReference>
<proteinExistence type="inferred from homology"/>
<comment type="subcellular location">
    <subcellularLocation>
        <location evidence="1">Nucleus</location>
    </subcellularLocation>
</comment>
<feature type="compositionally biased region" description="Basic and acidic residues" evidence="8">
    <location>
        <begin position="1"/>
        <end position="18"/>
    </location>
</feature>
<keyword evidence="11" id="KW-1185">Reference proteome</keyword>
<dbReference type="InterPro" id="IPR036955">
    <property type="entry name" value="AP2/ERF_dom_sf"/>
</dbReference>
<dbReference type="FunFam" id="3.30.730.10:FF:000001">
    <property type="entry name" value="Ethylene-responsive transcription factor 2"/>
    <property type="match status" value="1"/>
</dbReference>
<evidence type="ECO:0000256" key="4">
    <source>
        <dbReference type="ARBA" id="ARBA00023159"/>
    </source>
</evidence>
<dbReference type="PRINTS" id="PR00367">
    <property type="entry name" value="ETHRSPELEMNT"/>
</dbReference>
<dbReference type="Gene3D" id="3.30.730.10">
    <property type="entry name" value="AP2/ERF domain"/>
    <property type="match status" value="1"/>
</dbReference>
<organism evidence="10 11">
    <name type="scientific">Stephania japonica</name>
    <dbReference type="NCBI Taxonomy" id="461633"/>
    <lineage>
        <taxon>Eukaryota</taxon>
        <taxon>Viridiplantae</taxon>
        <taxon>Streptophyta</taxon>
        <taxon>Embryophyta</taxon>
        <taxon>Tracheophyta</taxon>
        <taxon>Spermatophyta</taxon>
        <taxon>Magnoliopsida</taxon>
        <taxon>Ranunculales</taxon>
        <taxon>Menispermaceae</taxon>
        <taxon>Menispermoideae</taxon>
        <taxon>Cissampelideae</taxon>
        <taxon>Stephania</taxon>
    </lineage>
</organism>
<evidence type="ECO:0000256" key="7">
    <source>
        <dbReference type="ARBA" id="ARBA00024343"/>
    </source>
</evidence>
<keyword evidence="2" id="KW-0805">Transcription regulation</keyword>
<dbReference type="GO" id="GO:0003700">
    <property type="term" value="F:DNA-binding transcription factor activity"/>
    <property type="evidence" value="ECO:0007669"/>
    <property type="project" value="InterPro"/>
</dbReference>
<dbReference type="EMBL" id="JBBNAE010000008">
    <property type="protein sequence ID" value="KAK9102396.1"/>
    <property type="molecule type" value="Genomic_DNA"/>
</dbReference>
<evidence type="ECO:0000256" key="8">
    <source>
        <dbReference type="SAM" id="MobiDB-lite"/>
    </source>
</evidence>
<evidence type="ECO:0000256" key="1">
    <source>
        <dbReference type="ARBA" id="ARBA00004123"/>
    </source>
</evidence>
<name>A0AAP0EZ73_9MAGN</name>
<dbReference type="SMART" id="SM00380">
    <property type="entry name" value="AP2"/>
    <property type="match status" value="1"/>
</dbReference>
<keyword evidence="4" id="KW-0010">Activator</keyword>
<dbReference type="CDD" id="cd00018">
    <property type="entry name" value="AP2"/>
    <property type="match status" value="1"/>
</dbReference>
<evidence type="ECO:0000256" key="2">
    <source>
        <dbReference type="ARBA" id="ARBA00023015"/>
    </source>
</evidence>
<feature type="region of interest" description="Disordered" evidence="8">
    <location>
        <begin position="1"/>
        <end position="21"/>
    </location>
</feature>
<comment type="caution">
    <text evidence="10">The sequence shown here is derived from an EMBL/GenBank/DDBJ whole genome shotgun (WGS) entry which is preliminary data.</text>
</comment>
<dbReference type="PANTHER" id="PTHR31985">
    <property type="entry name" value="ETHYLENE-RESPONSIVE TRANSCRIPTION FACTOR ERF042-RELATED"/>
    <property type="match status" value="1"/>
</dbReference>
<evidence type="ECO:0000259" key="9">
    <source>
        <dbReference type="PROSITE" id="PS51032"/>
    </source>
</evidence>
<reference evidence="10 11" key="1">
    <citation type="submission" date="2024-01" db="EMBL/GenBank/DDBJ databases">
        <title>Genome assemblies of Stephania.</title>
        <authorList>
            <person name="Yang L."/>
        </authorList>
    </citation>
    <scope>NUCLEOTIDE SEQUENCE [LARGE SCALE GENOMIC DNA]</scope>
    <source>
        <strain evidence="10">QJT</strain>
        <tissue evidence="10">Leaf</tissue>
    </source>
</reference>
<accession>A0AAP0EZ73</accession>
<dbReference type="InterPro" id="IPR016177">
    <property type="entry name" value="DNA-bd_dom_sf"/>
</dbReference>
<evidence type="ECO:0000256" key="3">
    <source>
        <dbReference type="ARBA" id="ARBA00023125"/>
    </source>
</evidence>
<dbReference type="InterPro" id="IPR051032">
    <property type="entry name" value="AP2/ERF_TF_ERF_subfamily"/>
</dbReference>
<evidence type="ECO:0000256" key="5">
    <source>
        <dbReference type="ARBA" id="ARBA00023163"/>
    </source>
</evidence>
<dbReference type="Pfam" id="PF00847">
    <property type="entry name" value="AP2"/>
    <property type="match status" value="1"/>
</dbReference>
<dbReference type="SUPFAM" id="SSF54171">
    <property type="entry name" value="DNA-binding domain"/>
    <property type="match status" value="1"/>
</dbReference>
<gene>
    <name evidence="10" type="ORF">Sjap_019650</name>
</gene>
<comment type="similarity">
    <text evidence="7">Belongs to the AP2/ERF transcription factor family. ERF subfamily.</text>
</comment>
<keyword evidence="6" id="KW-0539">Nucleus</keyword>
<keyword evidence="3" id="KW-0238">DNA-binding</keyword>
<keyword evidence="5" id="KW-0804">Transcription</keyword>
<evidence type="ECO:0000313" key="10">
    <source>
        <dbReference type="EMBL" id="KAK9102396.1"/>
    </source>
</evidence>